<comment type="caution">
    <text evidence="2">The sequence shown here is derived from an EMBL/GenBank/DDBJ whole genome shotgun (WGS) entry which is preliminary data.</text>
</comment>
<accession>A0ABX0Y0A3</accession>
<feature type="transmembrane region" description="Helical" evidence="1">
    <location>
        <begin position="45"/>
        <end position="64"/>
    </location>
</feature>
<evidence type="ECO:0000313" key="2">
    <source>
        <dbReference type="EMBL" id="NJC71478.1"/>
    </source>
</evidence>
<keyword evidence="1" id="KW-1133">Transmembrane helix</keyword>
<sequence length="126" mass="14285">MNYPLLDAFLTMLWFFLWVLWIFLVGSIIVDIFRSPDLGGWAKAGWTFLVIVLPLVGVLAYLIARGGKMHERQVRAAQIEEQRARSYIREAAGGGNAAELKTLTELKDRGVINMAEYEREKAKILS</sequence>
<proteinExistence type="predicted"/>
<keyword evidence="3" id="KW-1185">Reference proteome</keyword>
<evidence type="ECO:0000256" key="1">
    <source>
        <dbReference type="SAM" id="Phobius"/>
    </source>
</evidence>
<reference evidence="2 3" key="1">
    <citation type="submission" date="2020-03" db="EMBL/GenBank/DDBJ databases">
        <title>WGS of the type strain of Planosporangium spp.</title>
        <authorList>
            <person name="Thawai C."/>
        </authorList>
    </citation>
    <scope>NUCLEOTIDE SEQUENCE [LARGE SCALE GENOMIC DNA]</scope>
    <source>
        <strain evidence="2 3">TBRC 5610</strain>
    </source>
</reference>
<organism evidence="2 3">
    <name type="scientific">Planosporangium thailandense</name>
    <dbReference type="NCBI Taxonomy" id="765197"/>
    <lineage>
        <taxon>Bacteria</taxon>
        <taxon>Bacillati</taxon>
        <taxon>Actinomycetota</taxon>
        <taxon>Actinomycetes</taxon>
        <taxon>Micromonosporales</taxon>
        <taxon>Micromonosporaceae</taxon>
        <taxon>Planosporangium</taxon>
    </lineage>
</organism>
<feature type="transmembrane region" description="Helical" evidence="1">
    <location>
        <begin position="12"/>
        <end position="33"/>
    </location>
</feature>
<protein>
    <submittedName>
        <fullName evidence="2">SHOCT domain-containing protein</fullName>
    </submittedName>
</protein>
<keyword evidence="1" id="KW-0812">Transmembrane</keyword>
<dbReference type="RefSeq" id="WP_167926391.1">
    <property type="nucleotide sequence ID" value="NZ_JAATVY010000012.1"/>
</dbReference>
<dbReference type="EMBL" id="JAATVY010000012">
    <property type="protein sequence ID" value="NJC71478.1"/>
    <property type="molecule type" value="Genomic_DNA"/>
</dbReference>
<dbReference type="Proteomes" id="UP000722989">
    <property type="component" value="Unassembled WGS sequence"/>
</dbReference>
<evidence type="ECO:0000313" key="3">
    <source>
        <dbReference type="Proteomes" id="UP000722989"/>
    </source>
</evidence>
<name>A0ABX0Y0A3_9ACTN</name>
<keyword evidence="1" id="KW-0472">Membrane</keyword>
<gene>
    <name evidence="2" type="ORF">HC031_17390</name>
</gene>